<feature type="signal peptide" evidence="1">
    <location>
        <begin position="1"/>
        <end position="22"/>
    </location>
</feature>
<proteinExistence type="predicted"/>
<feature type="chain" id="PRO_5029628052" evidence="1">
    <location>
        <begin position="23"/>
        <end position="148"/>
    </location>
</feature>
<gene>
    <name evidence="2" type="ORF">FOL47_009274</name>
</gene>
<protein>
    <submittedName>
        <fullName evidence="2">Uncharacterized protein</fullName>
    </submittedName>
</protein>
<dbReference type="AlphaFoldDB" id="A0A7J6L974"/>
<keyword evidence="3" id="KW-1185">Reference proteome</keyword>
<reference evidence="2 3" key="1">
    <citation type="submission" date="2020-04" db="EMBL/GenBank/DDBJ databases">
        <title>Perkinsus chesapeaki whole genome sequence.</title>
        <authorList>
            <person name="Bogema D.R."/>
        </authorList>
    </citation>
    <scope>NUCLEOTIDE SEQUENCE [LARGE SCALE GENOMIC DNA]</scope>
    <source>
        <strain evidence="2">ATCC PRA-425</strain>
    </source>
</reference>
<sequence length="148" mass="16967">MHYFTCIAAIGSLLSWAVTTQADTYPSGPYVHYFDKDHHYALMYGFVLEARVQVAYLNCTNKADAFSSTPFPTYPLPPKPGIKAYKMGMDNETYDAMVEYALTYCGRFGYTKHHTEDFWYMLYDIKGNYMNVTYQGGFLNLSSDMPTL</sequence>
<keyword evidence="1" id="KW-0732">Signal</keyword>
<dbReference type="Proteomes" id="UP000591131">
    <property type="component" value="Unassembled WGS sequence"/>
</dbReference>
<organism evidence="2 3">
    <name type="scientific">Perkinsus chesapeaki</name>
    <name type="common">Clam parasite</name>
    <name type="synonym">Perkinsus andrewsi</name>
    <dbReference type="NCBI Taxonomy" id="330153"/>
    <lineage>
        <taxon>Eukaryota</taxon>
        <taxon>Sar</taxon>
        <taxon>Alveolata</taxon>
        <taxon>Perkinsozoa</taxon>
        <taxon>Perkinsea</taxon>
        <taxon>Perkinsida</taxon>
        <taxon>Perkinsidae</taxon>
        <taxon>Perkinsus</taxon>
    </lineage>
</organism>
<dbReference type="EMBL" id="JAAPAO010000637">
    <property type="protein sequence ID" value="KAF4655788.1"/>
    <property type="molecule type" value="Genomic_DNA"/>
</dbReference>
<comment type="caution">
    <text evidence="2">The sequence shown here is derived from an EMBL/GenBank/DDBJ whole genome shotgun (WGS) entry which is preliminary data.</text>
</comment>
<evidence type="ECO:0000313" key="2">
    <source>
        <dbReference type="EMBL" id="KAF4655788.1"/>
    </source>
</evidence>
<evidence type="ECO:0000256" key="1">
    <source>
        <dbReference type="SAM" id="SignalP"/>
    </source>
</evidence>
<accession>A0A7J6L974</accession>
<name>A0A7J6L974_PERCH</name>
<evidence type="ECO:0000313" key="3">
    <source>
        <dbReference type="Proteomes" id="UP000591131"/>
    </source>
</evidence>